<dbReference type="Pfam" id="PF02365">
    <property type="entry name" value="NAM"/>
    <property type="match status" value="1"/>
</dbReference>
<dbReference type="GO" id="GO:0005634">
    <property type="term" value="C:nucleus"/>
    <property type="evidence" value="ECO:0007669"/>
    <property type="project" value="UniProtKB-SubCell"/>
</dbReference>
<keyword evidence="4" id="KW-0804">Transcription</keyword>
<keyword evidence="3" id="KW-0238">DNA-binding</keyword>
<comment type="caution">
    <text evidence="7">The sequence shown here is derived from an EMBL/GenBank/DDBJ whole genome shotgun (WGS) entry which is preliminary data.</text>
</comment>
<dbReference type="Gene3D" id="2.170.150.80">
    <property type="entry name" value="NAC domain"/>
    <property type="match status" value="1"/>
</dbReference>
<dbReference type="EMBL" id="QGKX02000088">
    <property type="protein sequence ID" value="KAF3587185.1"/>
    <property type="molecule type" value="Genomic_DNA"/>
</dbReference>
<comment type="subcellular location">
    <subcellularLocation>
        <location evidence="1">Nucleus</location>
    </subcellularLocation>
</comment>
<dbReference type="PROSITE" id="PS51005">
    <property type="entry name" value="NAC"/>
    <property type="match status" value="1"/>
</dbReference>
<dbReference type="AlphaFoldDB" id="A0A8S9S0F6"/>
<accession>A0A8S9S0F6</accession>
<evidence type="ECO:0000256" key="2">
    <source>
        <dbReference type="ARBA" id="ARBA00023015"/>
    </source>
</evidence>
<evidence type="ECO:0000259" key="6">
    <source>
        <dbReference type="PROSITE" id="PS51005"/>
    </source>
</evidence>
<proteinExistence type="predicted"/>
<dbReference type="InterPro" id="IPR003441">
    <property type="entry name" value="NAC-dom"/>
</dbReference>
<evidence type="ECO:0000256" key="3">
    <source>
        <dbReference type="ARBA" id="ARBA00023125"/>
    </source>
</evidence>
<dbReference type="GO" id="GO:0006355">
    <property type="term" value="P:regulation of DNA-templated transcription"/>
    <property type="evidence" value="ECO:0007669"/>
    <property type="project" value="InterPro"/>
</dbReference>
<reference evidence="7" key="1">
    <citation type="submission" date="2019-12" db="EMBL/GenBank/DDBJ databases">
        <title>Genome sequencing and annotation of Brassica cretica.</title>
        <authorList>
            <person name="Studholme D.J."/>
            <person name="Sarris P."/>
        </authorList>
    </citation>
    <scope>NUCLEOTIDE SEQUENCE</scope>
    <source>
        <strain evidence="7">PFS-109/04</strain>
        <tissue evidence="7">Leaf</tissue>
    </source>
</reference>
<organism evidence="7 8">
    <name type="scientific">Brassica cretica</name>
    <name type="common">Mustard</name>
    <dbReference type="NCBI Taxonomy" id="69181"/>
    <lineage>
        <taxon>Eukaryota</taxon>
        <taxon>Viridiplantae</taxon>
        <taxon>Streptophyta</taxon>
        <taxon>Embryophyta</taxon>
        <taxon>Tracheophyta</taxon>
        <taxon>Spermatophyta</taxon>
        <taxon>Magnoliopsida</taxon>
        <taxon>eudicotyledons</taxon>
        <taxon>Gunneridae</taxon>
        <taxon>Pentapetalae</taxon>
        <taxon>rosids</taxon>
        <taxon>malvids</taxon>
        <taxon>Brassicales</taxon>
        <taxon>Brassicaceae</taxon>
        <taxon>Brassiceae</taxon>
        <taxon>Brassica</taxon>
    </lineage>
</organism>
<dbReference type="SUPFAM" id="SSF101941">
    <property type="entry name" value="NAC domain"/>
    <property type="match status" value="1"/>
</dbReference>
<dbReference type="Proteomes" id="UP000712600">
    <property type="component" value="Unassembled WGS sequence"/>
</dbReference>
<evidence type="ECO:0000313" key="8">
    <source>
        <dbReference type="Proteomes" id="UP000712600"/>
    </source>
</evidence>
<dbReference type="InterPro" id="IPR036093">
    <property type="entry name" value="NAC_dom_sf"/>
</dbReference>
<keyword evidence="5" id="KW-0539">Nucleus</keyword>
<dbReference type="PANTHER" id="PTHR31989">
    <property type="entry name" value="NAC DOMAIN-CONTAINING PROTEIN 82-RELATED"/>
    <property type="match status" value="1"/>
</dbReference>
<evidence type="ECO:0000256" key="4">
    <source>
        <dbReference type="ARBA" id="ARBA00023163"/>
    </source>
</evidence>
<evidence type="ECO:0000256" key="1">
    <source>
        <dbReference type="ARBA" id="ARBA00004123"/>
    </source>
</evidence>
<evidence type="ECO:0000256" key="5">
    <source>
        <dbReference type="ARBA" id="ARBA00023242"/>
    </source>
</evidence>
<keyword evidence="2" id="KW-0805">Transcription regulation</keyword>
<dbReference type="GO" id="GO:0003677">
    <property type="term" value="F:DNA binding"/>
    <property type="evidence" value="ECO:0007669"/>
    <property type="project" value="UniProtKB-KW"/>
</dbReference>
<feature type="domain" description="NAC" evidence="6">
    <location>
        <begin position="3"/>
        <end position="153"/>
    </location>
</feature>
<evidence type="ECO:0000313" key="7">
    <source>
        <dbReference type="EMBL" id="KAF3587185.1"/>
    </source>
</evidence>
<gene>
    <name evidence="7" type="ORF">F2Q69_00025629</name>
</gene>
<sequence>MEYPVRVRFCPTVDEIFGHYLRLKNLGGDTSRVDEVISTVDIYSFEPFELPRHSRMESSDQVYYFFVRRQNKYKRGEKQRRQTTFGYWKITGHPTEIMRKGGDSEKIGEKRVLMFYESEPKSKSDWVMHEYIATLMPPTHQMTTYTVCKVMFKGDPKDLPTSSSAAASVGSGEIEQNHSLITHMNNPGRGLSSEVEGSTFELQNQRQFTGFLHLEEETQIDDAIRRVINNLSPHDFNCLLNNDNADEEEEQETIMLTQEDRNDHKPKKSLTGIFTGHSDDDSDSDLISATTTVSIQTSSTCDSFGSSYPRIDQTTDMQESPCSTIESASVTQEVRKALGTNDIDTSEKKMNPYDDDAQGSEFCQEIVIKNKRAGFIYRMVQRFTKKIKLCSCVSIA</sequence>
<name>A0A8S9S0F6_BRACR</name>
<protein>
    <recommendedName>
        <fullName evidence="6">NAC domain-containing protein</fullName>
    </recommendedName>
</protein>